<dbReference type="EMBL" id="SRSC01000003">
    <property type="protein sequence ID" value="TGU71209.1"/>
    <property type="molecule type" value="Genomic_DNA"/>
</dbReference>
<sequence length="195" mass="21461">MRTFIKLAIFLAAALPCLASAATYQWRDDAGVLHFTDDSDRIPERYQKRVTETDSAAAEKGAAPAQKKQEAPAASDASGSAAKPAAQPVAATTRAKLEAELKRLKEALVPKKEELSRLQHKWMVSKGRTPTAKEIAEFEKKRAKGKATYADNPYVNKSPLSSTIPARVAYRNKLEEVQKDEARVAQLEQELQALK</sequence>
<gene>
    <name evidence="5" type="ORF">E4633_12750</name>
</gene>
<accession>A0A4S1CCU7</accession>
<reference evidence="5 6" key="1">
    <citation type="submission" date="2019-04" db="EMBL/GenBank/DDBJ databases">
        <title>Geobacter oryzae sp. nov., ferric-reducing bacteria isolated from paddy soil.</title>
        <authorList>
            <person name="Xu Z."/>
            <person name="Masuda Y."/>
            <person name="Itoh H."/>
            <person name="Senoo K."/>
        </authorList>
    </citation>
    <scope>NUCLEOTIDE SEQUENCE [LARGE SCALE GENOMIC DNA]</scope>
    <source>
        <strain evidence="5 6">Red111</strain>
    </source>
</reference>
<organism evidence="5 6">
    <name type="scientific">Geomonas terrae</name>
    <dbReference type="NCBI Taxonomy" id="2562681"/>
    <lineage>
        <taxon>Bacteria</taxon>
        <taxon>Pseudomonadati</taxon>
        <taxon>Thermodesulfobacteriota</taxon>
        <taxon>Desulfuromonadia</taxon>
        <taxon>Geobacterales</taxon>
        <taxon>Geobacteraceae</taxon>
        <taxon>Geomonas</taxon>
    </lineage>
</organism>
<feature type="domain" description="DUF4124" evidence="4">
    <location>
        <begin position="10"/>
        <end position="66"/>
    </location>
</feature>
<feature type="signal peptide" evidence="3">
    <location>
        <begin position="1"/>
        <end position="21"/>
    </location>
</feature>
<dbReference type="Proteomes" id="UP000306416">
    <property type="component" value="Unassembled WGS sequence"/>
</dbReference>
<dbReference type="InterPro" id="IPR025392">
    <property type="entry name" value="DUF4124"/>
</dbReference>
<proteinExistence type="predicted"/>
<feature type="compositionally biased region" description="Low complexity" evidence="2">
    <location>
        <begin position="56"/>
        <end position="91"/>
    </location>
</feature>
<feature type="coiled-coil region" evidence="1">
    <location>
        <begin position="94"/>
        <end position="121"/>
    </location>
</feature>
<dbReference type="AlphaFoldDB" id="A0A4S1CCU7"/>
<evidence type="ECO:0000256" key="1">
    <source>
        <dbReference type="SAM" id="Coils"/>
    </source>
</evidence>
<evidence type="ECO:0000313" key="6">
    <source>
        <dbReference type="Proteomes" id="UP000306416"/>
    </source>
</evidence>
<dbReference type="RefSeq" id="WP_135870647.1">
    <property type="nucleotide sequence ID" value="NZ_SRSC01000003.1"/>
</dbReference>
<feature type="region of interest" description="Disordered" evidence="2">
    <location>
        <begin position="49"/>
        <end position="91"/>
    </location>
</feature>
<name>A0A4S1CCU7_9BACT</name>
<dbReference type="Pfam" id="PF13511">
    <property type="entry name" value="DUF4124"/>
    <property type="match status" value="1"/>
</dbReference>
<evidence type="ECO:0000259" key="4">
    <source>
        <dbReference type="Pfam" id="PF13511"/>
    </source>
</evidence>
<comment type="caution">
    <text evidence="5">The sequence shown here is derived from an EMBL/GenBank/DDBJ whole genome shotgun (WGS) entry which is preliminary data.</text>
</comment>
<keyword evidence="1" id="KW-0175">Coiled coil</keyword>
<keyword evidence="3" id="KW-0732">Signal</keyword>
<keyword evidence="6" id="KW-1185">Reference proteome</keyword>
<evidence type="ECO:0000256" key="3">
    <source>
        <dbReference type="SAM" id="SignalP"/>
    </source>
</evidence>
<evidence type="ECO:0000313" key="5">
    <source>
        <dbReference type="EMBL" id="TGU71209.1"/>
    </source>
</evidence>
<feature type="chain" id="PRO_5020264659" evidence="3">
    <location>
        <begin position="22"/>
        <end position="195"/>
    </location>
</feature>
<evidence type="ECO:0000256" key="2">
    <source>
        <dbReference type="SAM" id="MobiDB-lite"/>
    </source>
</evidence>
<protein>
    <submittedName>
        <fullName evidence="5">DUF4124 domain-containing protein</fullName>
    </submittedName>
</protein>